<gene>
    <name evidence="1" type="ORF">E5336_07280</name>
</gene>
<reference evidence="1" key="1">
    <citation type="submission" date="2019-04" db="EMBL/GenBank/DDBJ databases">
        <title>Microbes associate with the intestines of laboratory mice.</title>
        <authorList>
            <person name="Navarre W."/>
            <person name="Wong E."/>
            <person name="Huang K."/>
            <person name="Tropini C."/>
            <person name="Ng K."/>
            <person name="Yu B."/>
        </authorList>
    </citation>
    <scope>NUCLEOTIDE SEQUENCE</scope>
    <source>
        <strain evidence="1">NM09_H32</strain>
    </source>
</reference>
<protein>
    <submittedName>
        <fullName evidence="1">ChbG/HpnK family deacetylase</fullName>
    </submittedName>
</protein>
<sequence>MKQILVRADDLGYSRGVNYGIMDSVRHGIVRSVGLMPNMPEAKNGFDLIKDLDVCIGQHTNICVGKPLCDPKDIPSLVDENGNFKSSKTYRSAKEDFVDLEEVVLEIEAQYEKFKEITGRKPGYFEGHAVASDNFFKGLEIVAKRHGLHYLGMSFSGPVPFKNSWMASNFHFNDKDYDPFETLKRMALADYDENVVPMMVLHPGYLDAFILKTSSLLKPRTLEVQMTIDPDVKQWLKDNDVQVISYDEVK</sequence>
<organism evidence="1 2">
    <name type="scientific">Dubosiella muris</name>
    <dbReference type="NCBI Taxonomy" id="3038133"/>
    <lineage>
        <taxon>Bacteria</taxon>
        <taxon>Bacillati</taxon>
        <taxon>Bacillota</taxon>
        <taxon>Erysipelotrichia</taxon>
        <taxon>Erysipelotrichales</taxon>
        <taxon>Erysipelotrichaceae</taxon>
        <taxon>Dubosiella</taxon>
    </lineage>
</organism>
<dbReference type="Proteomes" id="UP000308836">
    <property type="component" value="Unassembled WGS sequence"/>
</dbReference>
<proteinExistence type="predicted"/>
<dbReference type="EMBL" id="SRYG01000013">
    <property type="protein sequence ID" value="TGY65776.1"/>
    <property type="molecule type" value="Genomic_DNA"/>
</dbReference>
<evidence type="ECO:0000313" key="1">
    <source>
        <dbReference type="EMBL" id="TGY65776.1"/>
    </source>
</evidence>
<name>A0AC61R732_9FIRM</name>
<evidence type="ECO:0000313" key="2">
    <source>
        <dbReference type="Proteomes" id="UP000308836"/>
    </source>
</evidence>
<keyword evidence="2" id="KW-1185">Reference proteome</keyword>
<accession>A0AC61R732</accession>
<comment type="caution">
    <text evidence="1">The sequence shown here is derived from an EMBL/GenBank/DDBJ whole genome shotgun (WGS) entry which is preliminary data.</text>
</comment>